<organism evidence="6 7">
    <name type="scientific">Lactuca virosa</name>
    <dbReference type="NCBI Taxonomy" id="75947"/>
    <lineage>
        <taxon>Eukaryota</taxon>
        <taxon>Viridiplantae</taxon>
        <taxon>Streptophyta</taxon>
        <taxon>Embryophyta</taxon>
        <taxon>Tracheophyta</taxon>
        <taxon>Spermatophyta</taxon>
        <taxon>Magnoliopsida</taxon>
        <taxon>eudicotyledons</taxon>
        <taxon>Gunneridae</taxon>
        <taxon>Pentapetalae</taxon>
        <taxon>asterids</taxon>
        <taxon>campanulids</taxon>
        <taxon>Asterales</taxon>
        <taxon>Asteraceae</taxon>
        <taxon>Cichorioideae</taxon>
        <taxon>Cichorieae</taxon>
        <taxon>Lactucinae</taxon>
        <taxon>Lactuca</taxon>
    </lineage>
</organism>
<evidence type="ECO:0000256" key="3">
    <source>
        <dbReference type="ARBA" id="ARBA00022576"/>
    </source>
</evidence>
<dbReference type="EMBL" id="CAKMRJ010001112">
    <property type="protein sequence ID" value="CAH1421697.1"/>
    <property type="molecule type" value="Genomic_DNA"/>
</dbReference>
<dbReference type="AlphaFoldDB" id="A0AAU9M7J4"/>
<dbReference type="PANTHER" id="PTHR46383">
    <property type="entry name" value="ASPARTATE AMINOTRANSFERASE"/>
    <property type="match status" value="1"/>
</dbReference>
<dbReference type="Gene3D" id="3.90.1150.10">
    <property type="entry name" value="Aspartate Aminotransferase, domain 1"/>
    <property type="match status" value="1"/>
</dbReference>
<dbReference type="InterPro" id="IPR015422">
    <property type="entry name" value="PyrdxlP-dep_Trfase_small"/>
</dbReference>
<gene>
    <name evidence="6" type="ORF">LVIROSA_LOCUS9085</name>
</gene>
<keyword evidence="5" id="KW-0663">Pyridoxal phosphate</keyword>
<keyword evidence="7" id="KW-1185">Reference proteome</keyword>
<evidence type="ECO:0000313" key="7">
    <source>
        <dbReference type="Proteomes" id="UP001157418"/>
    </source>
</evidence>
<comment type="similarity">
    <text evidence="2">Belongs to the class-I pyridoxal-phosphate-dependent aminotransferase family.</text>
</comment>
<sequence>MKVGCYYYGSKVDGFGLINDSESLCRYLLEKGQVALVPGDAFGDDTCIRISYAASLSTLQAAFERIKKAVLTLKS</sequence>
<comment type="caution">
    <text evidence="6">The sequence shown here is derived from an EMBL/GenBank/DDBJ whole genome shotgun (WGS) entry which is preliminary data.</text>
</comment>
<dbReference type="InterPro" id="IPR050596">
    <property type="entry name" value="AspAT/PAT-like"/>
</dbReference>
<dbReference type="InterPro" id="IPR015424">
    <property type="entry name" value="PyrdxlP-dep_Trfase"/>
</dbReference>
<dbReference type="Proteomes" id="UP001157418">
    <property type="component" value="Unassembled WGS sequence"/>
</dbReference>
<evidence type="ECO:0000256" key="4">
    <source>
        <dbReference type="ARBA" id="ARBA00022679"/>
    </source>
</evidence>
<protein>
    <recommendedName>
        <fullName evidence="8">Aminotransferase class I/classII domain-containing protein</fullName>
    </recommendedName>
</protein>
<evidence type="ECO:0000313" key="6">
    <source>
        <dbReference type="EMBL" id="CAH1421697.1"/>
    </source>
</evidence>
<dbReference type="GO" id="GO:0008483">
    <property type="term" value="F:transaminase activity"/>
    <property type="evidence" value="ECO:0007669"/>
    <property type="project" value="UniProtKB-KW"/>
</dbReference>
<dbReference type="PANTHER" id="PTHR46383:SF1">
    <property type="entry name" value="ASPARTATE AMINOTRANSFERASE"/>
    <property type="match status" value="1"/>
</dbReference>
<name>A0AAU9M7J4_9ASTR</name>
<accession>A0AAU9M7J4</accession>
<proteinExistence type="inferred from homology"/>
<comment type="cofactor">
    <cofactor evidence="1">
        <name>pyridoxal 5'-phosphate</name>
        <dbReference type="ChEBI" id="CHEBI:597326"/>
    </cofactor>
</comment>
<evidence type="ECO:0000256" key="2">
    <source>
        <dbReference type="ARBA" id="ARBA00007441"/>
    </source>
</evidence>
<evidence type="ECO:0008006" key="8">
    <source>
        <dbReference type="Google" id="ProtNLM"/>
    </source>
</evidence>
<reference evidence="6 7" key="1">
    <citation type="submission" date="2022-01" db="EMBL/GenBank/DDBJ databases">
        <authorList>
            <person name="Xiong W."/>
            <person name="Schranz E."/>
        </authorList>
    </citation>
    <scope>NUCLEOTIDE SEQUENCE [LARGE SCALE GENOMIC DNA]</scope>
</reference>
<evidence type="ECO:0000256" key="1">
    <source>
        <dbReference type="ARBA" id="ARBA00001933"/>
    </source>
</evidence>
<keyword evidence="4" id="KW-0808">Transferase</keyword>
<dbReference type="GO" id="GO:0006520">
    <property type="term" value="P:amino acid metabolic process"/>
    <property type="evidence" value="ECO:0007669"/>
    <property type="project" value="InterPro"/>
</dbReference>
<evidence type="ECO:0000256" key="5">
    <source>
        <dbReference type="ARBA" id="ARBA00022898"/>
    </source>
</evidence>
<keyword evidence="3" id="KW-0032">Aminotransferase</keyword>
<dbReference type="SUPFAM" id="SSF53383">
    <property type="entry name" value="PLP-dependent transferases"/>
    <property type="match status" value="1"/>
</dbReference>